<feature type="transmembrane region" description="Helical" evidence="6">
    <location>
        <begin position="45"/>
        <end position="66"/>
    </location>
</feature>
<dbReference type="GO" id="GO:0016020">
    <property type="term" value="C:membrane"/>
    <property type="evidence" value="ECO:0007669"/>
    <property type="project" value="UniProtKB-SubCell"/>
</dbReference>
<feature type="transmembrane region" description="Helical" evidence="6">
    <location>
        <begin position="438"/>
        <end position="458"/>
    </location>
</feature>
<dbReference type="STRING" id="1079.BVIR_575"/>
<keyword evidence="4 6" id="KW-1133">Transmembrane helix</keyword>
<comment type="similarity">
    <text evidence="2">Belongs to the PucC family.</text>
</comment>
<evidence type="ECO:0000256" key="1">
    <source>
        <dbReference type="ARBA" id="ARBA00004141"/>
    </source>
</evidence>
<feature type="transmembrane region" description="Helical" evidence="6">
    <location>
        <begin position="210"/>
        <end position="233"/>
    </location>
</feature>
<evidence type="ECO:0000313" key="9">
    <source>
        <dbReference type="Proteomes" id="UP000065734"/>
    </source>
</evidence>
<evidence type="ECO:0000256" key="3">
    <source>
        <dbReference type="ARBA" id="ARBA00022692"/>
    </source>
</evidence>
<reference evidence="9" key="3">
    <citation type="journal article" date="2016" name="Genome Announc.">
        <title>Revised genome sequence of the purple photosynthetic bacterium Blastochloris viridis.</title>
        <authorList>
            <person name="Liu L.N."/>
            <person name="Faulkner M."/>
            <person name="Liu X."/>
            <person name="Huang F."/>
            <person name="Darby A.C."/>
            <person name="Hall N."/>
        </authorList>
    </citation>
    <scope>NUCLEOTIDE SEQUENCE [LARGE SCALE GENOMIC DNA]</scope>
    <source>
        <strain evidence="9">ATCC 19567 / DSM 133 / F</strain>
    </source>
</reference>
<dbReference type="EMBL" id="AP014854">
    <property type="protein sequence ID" value="BAR98356.1"/>
    <property type="molecule type" value="Genomic_DNA"/>
</dbReference>
<keyword evidence="5 6" id="KW-0472">Membrane</keyword>
<gene>
    <name evidence="8" type="primary">pucC_2</name>
    <name evidence="7" type="ORF">BV133_763</name>
    <name evidence="8" type="ORF">BVIRIDIS_00190</name>
</gene>
<dbReference type="SUPFAM" id="SSF103473">
    <property type="entry name" value="MFS general substrate transporter"/>
    <property type="match status" value="1"/>
</dbReference>
<feature type="transmembrane region" description="Helical" evidence="6">
    <location>
        <begin position="330"/>
        <end position="349"/>
    </location>
</feature>
<sequence>MSNETPPNPELPAVQFWSKFTSQLMPFADAASVDLPFGRLLRLSLFQFTVGMATAMLVGTLNRVMIVELGMGAWLVAAMIAIPLLVAPFRAIIGFKSDHYRSSLGWKRVPFIWFGTMLQFGGFAFMPWALMIMSGDAVGPVWVGHVGGALSFLAVGAGMQTVQTAGLALATDRASEQSRPRVVAMMYVMLLVGMLVGAFGYGLLLQDFSVLRLIQVIQGLAVVSLVLNLIALWGQEPRNSKRVAIVEPPFGEVWRGFVKQTHAARFLVALGLGTAAFNMQDIVLEPYGGEILGLSVSATTALTALMAAGSLVAFGLAARLLGRGMDPCRLARFGMLIGVAAFIVVILAGPLELPLLFRIGVALIGFAGGLFSVGTLTFAMGLDAEQNGLALGAWGAVQATAAGGAIALGGALRDVVSEFASLGLLGPAMNSPLAGYEFVYSIELLLLFAALVVIGPLVKSHGQHRSRRDSSFGLAEFPG</sequence>
<evidence type="ECO:0000256" key="2">
    <source>
        <dbReference type="ARBA" id="ARBA00008412"/>
    </source>
</evidence>
<dbReference type="KEGG" id="bvr:BVIR_575"/>
<evidence type="ECO:0000313" key="7">
    <source>
        <dbReference type="EMBL" id="BAR98356.1"/>
    </source>
</evidence>
<dbReference type="PANTHER" id="PTHR23538">
    <property type="entry name" value="44.5 KD BACTERIOCHLOROPHYLL SYNTHASE SUBUNIT"/>
    <property type="match status" value="1"/>
</dbReference>
<dbReference type="Gene3D" id="1.20.1250.20">
    <property type="entry name" value="MFS general substrate transporter like domains"/>
    <property type="match status" value="1"/>
</dbReference>
<dbReference type="AlphaFoldDB" id="A0A0H5BDF3"/>
<accession>A0A0H5BDF3</accession>
<feature type="transmembrane region" description="Helical" evidence="6">
    <location>
        <begin position="150"/>
        <end position="170"/>
    </location>
</feature>
<dbReference type="InterPro" id="IPR004896">
    <property type="entry name" value="PucC-rel"/>
</dbReference>
<keyword evidence="3 6" id="KW-0812">Transmembrane</keyword>
<evidence type="ECO:0000313" key="8">
    <source>
        <dbReference type="EMBL" id="CUU41034.1"/>
    </source>
</evidence>
<evidence type="ECO:0000256" key="5">
    <source>
        <dbReference type="ARBA" id="ARBA00023136"/>
    </source>
</evidence>
<evidence type="ECO:0000256" key="4">
    <source>
        <dbReference type="ARBA" id="ARBA00022989"/>
    </source>
</evidence>
<feature type="transmembrane region" description="Helical" evidence="6">
    <location>
        <begin position="391"/>
        <end position="412"/>
    </location>
</feature>
<feature type="transmembrane region" description="Helical" evidence="6">
    <location>
        <begin position="263"/>
        <end position="279"/>
    </location>
</feature>
<protein>
    <submittedName>
        <fullName evidence="7">PucC protein</fullName>
    </submittedName>
</protein>
<feature type="transmembrane region" description="Helical" evidence="6">
    <location>
        <begin position="355"/>
        <end position="379"/>
    </location>
</feature>
<dbReference type="EMBL" id="LN907867">
    <property type="protein sequence ID" value="CUU41034.1"/>
    <property type="molecule type" value="Genomic_DNA"/>
</dbReference>
<reference evidence="8" key="2">
    <citation type="submission" date="2015-11" db="EMBL/GenBank/DDBJ databases">
        <authorList>
            <person name="Zhang Y."/>
            <person name="Guo Z."/>
        </authorList>
    </citation>
    <scope>NUCLEOTIDE SEQUENCE</scope>
    <source>
        <strain evidence="8">1</strain>
    </source>
</reference>
<feature type="transmembrane region" description="Helical" evidence="6">
    <location>
        <begin position="291"/>
        <end position="318"/>
    </location>
</feature>
<feature type="transmembrane region" description="Helical" evidence="6">
    <location>
        <begin position="182"/>
        <end position="204"/>
    </location>
</feature>
<dbReference type="CDD" id="cd06176">
    <property type="entry name" value="MFS_BCD_PucC-like"/>
    <property type="match status" value="1"/>
</dbReference>
<dbReference type="InterPro" id="IPR026036">
    <property type="entry name" value="PucC"/>
</dbReference>
<keyword evidence="9" id="KW-1185">Reference proteome</keyword>
<dbReference type="OrthoDB" id="8558818at2"/>
<comment type="subcellular location">
    <subcellularLocation>
        <location evidence="1">Membrane</location>
        <topology evidence="1">Multi-pass membrane protein</topology>
    </subcellularLocation>
</comment>
<reference evidence="7" key="1">
    <citation type="journal article" date="2015" name="Genome Announc.">
        <title>Complete Genome Sequence of the Bacteriochlorophyll b-Producing Photosynthetic Bacterium Blastochloris viridis.</title>
        <authorList>
            <person name="Tsukatani Y."/>
            <person name="Hirose Y."/>
            <person name="Harada J."/>
            <person name="Misawa N."/>
            <person name="Mori K."/>
            <person name="Inoue K."/>
            <person name="Tamiaki H."/>
        </authorList>
    </citation>
    <scope>NUCLEOTIDE SEQUENCE [LARGE SCALE GENOMIC DNA]</scope>
    <source>
        <strain evidence="7">DSM 133</strain>
    </source>
</reference>
<dbReference type="Proteomes" id="UP000065734">
    <property type="component" value="Chromosome I"/>
</dbReference>
<name>A0A0H5BDF3_BLAVI</name>
<dbReference type="RefSeq" id="WP_055036341.1">
    <property type="nucleotide sequence ID" value="NZ_AP014854.2"/>
</dbReference>
<organism evidence="8 9">
    <name type="scientific">Blastochloris viridis</name>
    <name type="common">Rhodopseudomonas viridis</name>
    <dbReference type="NCBI Taxonomy" id="1079"/>
    <lineage>
        <taxon>Bacteria</taxon>
        <taxon>Pseudomonadati</taxon>
        <taxon>Pseudomonadota</taxon>
        <taxon>Alphaproteobacteria</taxon>
        <taxon>Hyphomicrobiales</taxon>
        <taxon>Blastochloridaceae</taxon>
        <taxon>Blastochloris</taxon>
    </lineage>
</organism>
<dbReference type="Pfam" id="PF03209">
    <property type="entry name" value="PUCC"/>
    <property type="match status" value="1"/>
</dbReference>
<feature type="transmembrane region" description="Helical" evidence="6">
    <location>
        <begin position="111"/>
        <end position="130"/>
    </location>
</feature>
<evidence type="ECO:0000256" key="6">
    <source>
        <dbReference type="SAM" id="Phobius"/>
    </source>
</evidence>
<dbReference type="PATRIC" id="fig|1079.6.peg.587"/>
<dbReference type="PIRSF" id="PIRSF016565">
    <property type="entry name" value="PucC"/>
    <property type="match status" value="1"/>
</dbReference>
<proteinExistence type="inferred from homology"/>
<dbReference type="PANTHER" id="PTHR23538:SF1">
    <property type="entry name" value="44.5 KD BACTERIOCHLOROPHYLL SYNTHASE SUBUNIT"/>
    <property type="match status" value="1"/>
</dbReference>
<dbReference type="InterPro" id="IPR036259">
    <property type="entry name" value="MFS_trans_sf"/>
</dbReference>
<feature type="transmembrane region" description="Helical" evidence="6">
    <location>
        <begin position="72"/>
        <end position="91"/>
    </location>
</feature>